<reference evidence="1" key="1">
    <citation type="submission" date="2017-07" db="EMBL/GenBank/DDBJ databases">
        <authorList>
            <person name="Mikheyev A."/>
            <person name="Grau M."/>
        </authorList>
    </citation>
    <scope>NUCLEOTIDE SEQUENCE</scope>
    <source>
        <tissue evidence="1">Venom_gland</tissue>
    </source>
</reference>
<name>A0A2D4KYI1_9SAUR</name>
<organism evidence="1">
    <name type="scientific">Micrurus paraensis</name>
    <dbReference type="NCBI Taxonomy" id="1970185"/>
    <lineage>
        <taxon>Eukaryota</taxon>
        <taxon>Metazoa</taxon>
        <taxon>Chordata</taxon>
        <taxon>Craniata</taxon>
        <taxon>Vertebrata</taxon>
        <taxon>Euteleostomi</taxon>
        <taxon>Lepidosauria</taxon>
        <taxon>Squamata</taxon>
        <taxon>Bifurcata</taxon>
        <taxon>Unidentata</taxon>
        <taxon>Episquamata</taxon>
        <taxon>Toxicofera</taxon>
        <taxon>Serpentes</taxon>
        <taxon>Colubroidea</taxon>
        <taxon>Elapidae</taxon>
        <taxon>Elapinae</taxon>
        <taxon>Micrurus</taxon>
    </lineage>
</organism>
<sequence>MPALNKPATGTVTNQARKILRKRCQSTAFLDRIQPTATTEPTLQCVVLTGSPTLEAITTVNAEANSIVKPLDGVIGVRSFPIVWITLLPQTQRPTQMPMPPYSSSQIGVGASCITPP</sequence>
<protein>
    <submittedName>
        <fullName evidence="1">Uncharacterized protein</fullName>
    </submittedName>
</protein>
<dbReference type="AlphaFoldDB" id="A0A2D4KYI1"/>
<reference evidence="1" key="2">
    <citation type="submission" date="2017-11" db="EMBL/GenBank/DDBJ databases">
        <title>Coralsnake Venomics: Analyses of Venom Gland Transcriptomes and Proteomes of Six Brazilian Taxa.</title>
        <authorList>
            <person name="Aird S.D."/>
            <person name="Jorge da Silva N."/>
            <person name="Qiu L."/>
            <person name="Villar-Briones A."/>
            <person name="Aparecida-Saddi V."/>
            <person name="Campos-Telles M.P."/>
            <person name="Grau M."/>
            <person name="Mikheyev A.S."/>
        </authorList>
    </citation>
    <scope>NUCLEOTIDE SEQUENCE</scope>
    <source>
        <tissue evidence="1">Venom_gland</tissue>
    </source>
</reference>
<proteinExistence type="predicted"/>
<dbReference type="EMBL" id="IACL01099121">
    <property type="protein sequence ID" value="LAB13759.1"/>
    <property type="molecule type" value="Transcribed_RNA"/>
</dbReference>
<accession>A0A2D4KYI1</accession>
<evidence type="ECO:0000313" key="1">
    <source>
        <dbReference type="EMBL" id="LAB13759.1"/>
    </source>
</evidence>